<comment type="similarity">
    <text evidence="2">Belongs to the COA8 family.</text>
</comment>
<dbReference type="KEGG" id="dvi:6631629"/>
<name>B4M336_DROVI</name>
<accession>B4M336</accession>
<dbReference type="AlphaFoldDB" id="B4M336"/>
<gene>
    <name evidence="7" type="primary">Dvir\GJ19030</name>
    <name evidence="7" type="ORF">Dvir_GJ19030</name>
</gene>
<dbReference type="PANTHER" id="PTHR31107:SF2">
    <property type="entry name" value="CYTOCHROME C OXIDASE ASSEMBLY FACTOR 8"/>
    <property type="match status" value="1"/>
</dbReference>
<dbReference type="GO" id="GO:0005743">
    <property type="term" value="C:mitochondrial inner membrane"/>
    <property type="evidence" value="ECO:0007669"/>
    <property type="project" value="UniProtKB-SubCell"/>
</dbReference>
<dbReference type="Pfam" id="PF10231">
    <property type="entry name" value="COA8"/>
    <property type="match status" value="1"/>
</dbReference>
<evidence type="ECO:0000313" key="8">
    <source>
        <dbReference type="Proteomes" id="UP000008792"/>
    </source>
</evidence>
<dbReference type="HOGENOM" id="CLU_118274_0_1_1"/>
<dbReference type="InParanoid" id="B4M336"/>
<organism evidence="7 8">
    <name type="scientific">Drosophila virilis</name>
    <name type="common">Fruit fly</name>
    <dbReference type="NCBI Taxonomy" id="7244"/>
    <lineage>
        <taxon>Eukaryota</taxon>
        <taxon>Metazoa</taxon>
        <taxon>Ecdysozoa</taxon>
        <taxon>Arthropoda</taxon>
        <taxon>Hexapoda</taxon>
        <taxon>Insecta</taxon>
        <taxon>Pterygota</taxon>
        <taxon>Neoptera</taxon>
        <taxon>Endopterygota</taxon>
        <taxon>Diptera</taxon>
        <taxon>Brachycera</taxon>
        <taxon>Muscomorpha</taxon>
        <taxon>Ephydroidea</taxon>
        <taxon>Drosophilidae</taxon>
        <taxon>Drosophila</taxon>
    </lineage>
</organism>
<dbReference type="Proteomes" id="UP000008792">
    <property type="component" value="Unassembled WGS sequence"/>
</dbReference>
<keyword evidence="4" id="KW-0809">Transit peptide</keyword>
<dbReference type="EMBL" id="CH940651">
    <property type="protein sequence ID" value="EDW65211.2"/>
    <property type="molecule type" value="Genomic_DNA"/>
</dbReference>
<dbReference type="eggNOG" id="KOG4094">
    <property type="taxonomic scope" value="Eukaryota"/>
</dbReference>
<evidence type="ECO:0000256" key="6">
    <source>
        <dbReference type="ARBA" id="ARBA00023136"/>
    </source>
</evidence>
<dbReference type="OrthoDB" id="6246201at2759"/>
<dbReference type="GO" id="GO:0097193">
    <property type="term" value="P:intrinsic apoptotic signaling pathway"/>
    <property type="evidence" value="ECO:0007669"/>
    <property type="project" value="InterPro"/>
</dbReference>
<evidence type="ECO:0000256" key="5">
    <source>
        <dbReference type="ARBA" id="ARBA00023128"/>
    </source>
</evidence>
<dbReference type="FunCoup" id="B4M336">
    <property type="interactions" value="669"/>
</dbReference>
<proteinExistence type="inferred from homology"/>
<evidence type="ECO:0000256" key="3">
    <source>
        <dbReference type="ARBA" id="ARBA00022792"/>
    </source>
</evidence>
<dbReference type="STRING" id="7244.B4M336"/>
<sequence length="183" mass="21934">MNKTLRPRILINCLKHWSRCYGTEQTQAKATAQAQARPKKRSVYVGLTQPPDAQSVKTDYIGPPDPKSNLRPYVRHYDENETELANKLRLLRIEVEKWNMDFWTKHNQRFYEEKADFIRLHKLSGNDELSADQMSVFYKSFLDKNRRIHMMYNISWYIKNFDMLTLAFAVEVQQLFNRIRKRT</sequence>
<comment type="subcellular location">
    <subcellularLocation>
        <location evidence="1">Mitochondrion inner membrane</location>
        <topology evidence="1">Peripheral membrane protein</topology>
        <orientation evidence="1">Matrix side</orientation>
    </subcellularLocation>
</comment>
<reference evidence="7 8" key="1">
    <citation type="journal article" date="2007" name="Nature">
        <title>Evolution of genes and genomes on the Drosophila phylogeny.</title>
        <authorList>
            <consortium name="Drosophila 12 Genomes Consortium"/>
            <person name="Clark A.G."/>
            <person name="Eisen M.B."/>
            <person name="Smith D.R."/>
            <person name="Bergman C.M."/>
            <person name="Oliver B."/>
            <person name="Markow T.A."/>
            <person name="Kaufman T.C."/>
            <person name="Kellis M."/>
            <person name="Gelbart W."/>
            <person name="Iyer V.N."/>
            <person name="Pollard D.A."/>
            <person name="Sackton T.B."/>
            <person name="Larracuente A.M."/>
            <person name="Singh N.D."/>
            <person name="Abad J.P."/>
            <person name="Abt D.N."/>
            <person name="Adryan B."/>
            <person name="Aguade M."/>
            <person name="Akashi H."/>
            <person name="Anderson W.W."/>
            <person name="Aquadro C.F."/>
            <person name="Ardell D.H."/>
            <person name="Arguello R."/>
            <person name="Artieri C.G."/>
            <person name="Barbash D.A."/>
            <person name="Barker D."/>
            <person name="Barsanti P."/>
            <person name="Batterham P."/>
            <person name="Batzoglou S."/>
            <person name="Begun D."/>
            <person name="Bhutkar A."/>
            <person name="Blanco E."/>
            <person name="Bosak S.A."/>
            <person name="Bradley R.K."/>
            <person name="Brand A.D."/>
            <person name="Brent M.R."/>
            <person name="Brooks A.N."/>
            <person name="Brown R.H."/>
            <person name="Butlin R.K."/>
            <person name="Caggese C."/>
            <person name="Calvi B.R."/>
            <person name="Bernardo de Carvalho A."/>
            <person name="Caspi A."/>
            <person name="Castrezana S."/>
            <person name="Celniker S.E."/>
            <person name="Chang J.L."/>
            <person name="Chapple C."/>
            <person name="Chatterji S."/>
            <person name="Chinwalla A."/>
            <person name="Civetta A."/>
            <person name="Clifton S.W."/>
            <person name="Comeron J.M."/>
            <person name="Costello J.C."/>
            <person name="Coyne J.A."/>
            <person name="Daub J."/>
            <person name="David R.G."/>
            <person name="Delcher A.L."/>
            <person name="Delehaunty K."/>
            <person name="Do C.B."/>
            <person name="Ebling H."/>
            <person name="Edwards K."/>
            <person name="Eickbush T."/>
            <person name="Evans J.D."/>
            <person name="Filipski A."/>
            <person name="Findeiss S."/>
            <person name="Freyhult E."/>
            <person name="Fulton L."/>
            <person name="Fulton R."/>
            <person name="Garcia A.C."/>
            <person name="Gardiner A."/>
            <person name="Garfield D.A."/>
            <person name="Garvin B.E."/>
            <person name="Gibson G."/>
            <person name="Gilbert D."/>
            <person name="Gnerre S."/>
            <person name="Godfrey J."/>
            <person name="Good R."/>
            <person name="Gotea V."/>
            <person name="Gravely B."/>
            <person name="Greenberg A.J."/>
            <person name="Griffiths-Jones S."/>
            <person name="Gross S."/>
            <person name="Guigo R."/>
            <person name="Gustafson E.A."/>
            <person name="Haerty W."/>
            <person name="Hahn M.W."/>
            <person name="Halligan D.L."/>
            <person name="Halpern A.L."/>
            <person name="Halter G.M."/>
            <person name="Han M.V."/>
            <person name="Heger A."/>
            <person name="Hillier L."/>
            <person name="Hinrichs A.S."/>
            <person name="Holmes I."/>
            <person name="Hoskins R.A."/>
            <person name="Hubisz M.J."/>
            <person name="Hultmark D."/>
            <person name="Huntley M.A."/>
            <person name="Jaffe D.B."/>
            <person name="Jagadeeshan S."/>
            <person name="Jeck W.R."/>
            <person name="Johnson J."/>
            <person name="Jones C.D."/>
            <person name="Jordan W.C."/>
            <person name="Karpen G.H."/>
            <person name="Kataoka E."/>
            <person name="Keightley P.D."/>
            <person name="Kheradpour P."/>
            <person name="Kirkness E.F."/>
            <person name="Koerich L.B."/>
            <person name="Kristiansen K."/>
            <person name="Kudrna D."/>
            <person name="Kulathinal R.J."/>
            <person name="Kumar S."/>
            <person name="Kwok R."/>
            <person name="Lander E."/>
            <person name="Langley C.H."/>
            <person name="Lapoint R."/>
            <person name="Lazzaro B.P."/>
            <person name="Lee S.J."/>
            <person name="Levesque L."/>
            <person name="Li R."/>
            <person name="Lin C.F."/>
            <person name="Lin M.F."/>
            <person name="Lindblad-Toh K."/>
            <person name="Llopart A."/>
            <person name="Long M."/>
            <person name="Low L."/>
            <person name="Lozovsky E."/>
            <person name="Lu J."/>
            <person name="Luo M."/>
            <person name="Machado C.A."/>
            <person name="Makalowski W."/>
            <person name="Marzo M."/>
            <person name="Matsuda M."/>
            <person name="Matzkin L."/>
            <person name="McAllister B."/>
            <person name="McBride C.S."/>
            <person name="McKernan B."/>
            <person name="McKernan K."/>
            <person name="Mendez-Lago M."/>
            <person name="Minx P."/>
            <person name="Mollenhauer M.U."/>
            <person name="Montooth K."/>
            <person name="Mount S.M."/>
            <person name="Mu X."/>
            <person name="Myers E."/>
            <person name="Negre B."/>
            <person name="Newfeld S."/>
            <person name="Nielsen R."/>
            <person name="Noor M.A."/>
            <person name="O'Grady P."/>
            <person name="Pachter L."/>
            <person name="Papaceit M."/>
            <person name="Parisi M.J."/>
            <person name="Parisi M."/>
            <person name="Parts L."/>
            <person name="Pedersen J.S."/>
            <person name="Pesole G."/>
            <person name="Phillippy A.M."/>
            <person name="Ponting C.P."/>
            <person name="Pop M."/>
            <person name="Porcelli D."/>
            <person name="Powell J.R."/>
            <person name="Prohaska S."/>
            <person name="Pruitt K."/>
            <person name="Puig M."/>
            <person name="Quesneville H."/>
            <person name="Ram K.R."/>
            <person name="Rand D."/>
            <person name="Rasmussen M.D."/>
            <person name="Reed L.K."/>
            <person name="Reenan R."/>
            <person name="Reily A."/>
            <person name="Remington K.A."/>
            <person name="Rieger T.T."/>
            <person name="Ritchie M.G."/>
            <person name="Robin C."/>
            <person name="Rogers Y.H."/>
            <person name="Rohde C."/>
            <person name="Rozas J."/>
            <person name="Rubenfield M.J."/>
            <person name="Ruiz A."/>
            <person name="Russo S."/>
            <person name="Salzberg S.L."/>
            <person name="Sanchez-Gracia A."/>
            <person name="Saranga D.J."/>
            <person name="Sato H."/>
            <person name="Schaeffer S.W."/>
            <person name="Schatz M.C."/>
            <person name="Schlenke T."/>
            <person name="Schwartz R."/>
            <person name="Segarra C."/>
            <person name="Singh R.S."/>
            <person name="Sirot L."/>
            <person name="Sirota M."/>
            <person name="Sisneros N.B."/>
            <person name="Smith C.D."/>
            <person name="Smith T.F."/>
            <person name="Spieth J."/>
            <person name="Stage D.E."/>
            <person name="Stark A."/>
            <person name="Stephan W."/>
            <person name="Strausberg R.L."/>
            <person name="Strempel S."/>
            <person name="Sturgill D."/>
            <person name="Sutton G."/>
            <person name="Sutton G.G."/>
            <person name="Tao W."/>
            <person name="Teichmann S."/>
            <person name="Tobari Y.N."/>
            <person name="Tomimura Y."/>
            <person name="Tsolas J.M."/>
            <person name="Valente V.L."/>
            <person name="Venter E."/>
            <person name="Venter J.C."/>
            <person name="Vicario S."/>
            <person name="Vieira F.G."/>
            <person name="Vilella A.J."/>
            <person name="Villasante A."/>
            <person name="Walenz B."/>
            <person name="Wang J."/>
            <person name="Wasserman M."/>
            <person name="Watts T."/>
            <person name="Wilson D."/>
            <person name="Wilson R.K."/>
            <person name="Wing R.A."/>
            <person name="Wolfner M.F."/>
            <person name="Wong A."/>
            <person name="Wong G.K."/>
            <person name="Wu C.I."/>
            <person name="Wu G."/>
            <person name="Yamamoto D."/>
            <person name="Yang H.P."/>
            <person name="Yang S.P."/>
            <person name="Yorke J.A."/>
            <person name="Yoshida K."/>
            <person name="Zdobnov E."/>
            <person name="Zhang P."/>
            <person name="Zhang Y."/>
            <person name="Zimin A.V."/>
            <person name="Baldwin J."/>
            <person name="Abdouelleil A."/>
            <person name="Abdulkadir J."/>
            <person name="Abebe A."/>
            <person name="Abera B."/>
            <person name="Abreu J."/>
            <person name="Acer S.C."/>
            <person name="Aftuck L."/>
            <person name="Alexander A."/>
            <person name="An P."/>
            <person name="Anderson E."/>
            <person name="Anderson S."/>
            <person name="Arachi H."/>
            <person name="Azer M."/>
            <person name="Bachantsang P."/>
            <person name="Barry A."/>
            <person name="Bayul T."/>
            <person name="Berlin A."/>
            <person name="Bessette D."/>
            <person name="Bloom T."/>
            <person name="Blye J."/>
            <person name="Boguslavskiy L."/>
            <person name="Bonnet C."/>
            <person name="Boukhgalter B."/>
            <person name="Bourzgui I."/>
            <person name="Brown A."/>
            <person name="Cahill P."/>
            <person name="Channer S."/>
            <person name="Cheshatsang Y."/>
            <person name="Chuda L."/>
            <person name="Citroen M."/>
            <person name="Collymore A."/>
            <person name="Cooke P."/>
            <person name="Costello M."/>
            <person name="D'Aco K."/>
            <person name="Daza R."/>
            <person name="De Haan G."/>
            <person name="DeGray S."/>
            <person name="DeMaso C."/>
            <person name="Dhargay N."/>
            <person name="Dooley K."/>
            <person name="Dooley E."/>
            <person name="Doricent M."/>
            <person name="Dorje P."/>
            <person name="Dorjee K."/>
            <person name="Dupes A."/>
            <person name="Elong R."/>
            <person name="Falk J."/>
            <person name="Farina A."/>
            <person name="Faro S."/>
            <person name="Ferguson D."/>
            <person name="Fisher S."/>
            <person name="Foley C.D."/>
            <person name="Franke A."/>
            <person name="Friedrich D."/>
            <person name="Gadbois L."/>
            <person name="Gearin G."/>
            <person name="Gearin C.R."/>
            <person name="Giannoukos G."/>
            <person name="Goode T."/>
            <person name="Graham J."/>
            <person name="Grandbois E."/>
            <person name="Grewal S."/>
            <person name="Gyaltsen K."/>
            <person name="Hafez N."/>
            <person name="Hagos B."/>
            <person name="Hall J."/>
            <person name="Henson C."/>
            <person name="Hollinger A."/>
            <person name="Honan T."/>
            <person name="Huard M.D."/>
            <person name="Hughes L."/>
            <person name="Hurhula B."/>
            <person name="Husby M.E."/>
            <person name="Kamat A."/>
            <person name="Kanga B."/>
            <person name="Kashin S."/>
            <person name="Khazanovich D."/>
            <person name="Kisner P."/>
            <person name="Lance K."/>
            <person name="Lara M."/>
            <person name="Lee W."/>
            <person name="Lennon N."/>
            <person name="Letendre F."/>
            <person name="LeVine R."/>
            <person name="Lipovsky A."/>
            <person name="Liu X."/>
            <person name="Liu J."/>
            <person name="Liu S."/>
            <person name="Lokyitsang T."/>
            <person name="Lokyitsang Y."/>
            <person name="Lubonja R."/>
            <person name="Lui A."/>
            <person name="MacDonald P."/>
            <person name="Magnisalis V."/>
            <person name="Maru K."/>
            <person name="Matthews C."/>
            <person name="McCusker W."/>
            <person name="McDonough S."/>
            <person name="Mehta T."/>
            <person name="Meldrim J."/>
            <person name="Meneus L."/>
            <person name="Mihai O."/>
            <person name="Mihalev A."/>
            <person name="Mihova T."/>
            <person name="Mittelman R."/>
            <person name="Mlenga V."/>
            <person name="Montmayeur A."/>
            <person name="Mulrain L."/>
            <person name="Navidi A."/>
            <person name="Naylor J."/>
            <person name="Negash T."/>
            <person name="Nguyen T."/>
            <person name="Nguyen N."/>
            <person name="Nicol R."/>
            <person name="Norbu C."/>
            <person name="Norbu N."/>
            <person name="Novod N."/>
            <person name="O'Neill B."/>
            <person name="Osman S."/>
            <person name="Markiewicz E."/>
            <person name="Oyono O.L."/>
            <person name="Patti C."/>
            <person name="Phunkhang P."/>
            <person name="Pierre F."/>
            <person name="Priest M."/>
            <person name="Raghuraman S."/>
            <person name="Rege F."/>
            <person name="Reyes R."/>
            <person name="Rise C."/>
            <person name="Rogov P."/>
            <person name="Ross K."/>
            <person name="Ryan E."/>
            <person name="Settipalli S."/>
            <person name="Shea T."/>
            <person name="Sherpa N."/>
            <person name="Shi L."/>
            <person name="Shih D."/>
            <person name="Sparrow T."/>
            <person name="Spaulding J."/>
            <person name="Stalker J."/>
            <person name="Stange-Thomann N."/>
            <person name="Stavropoulos S."/>
            <person name="Stone C."/>
            <person name="Strader C."/>
            <person name="Tesfaye S."/>
            <person name="Thomson T."/>
            <person name="Thoulutsang Y."/>
            <person name="Thoulutsang D."/>
            <person name="Topham K."/>
            <person name="Topping I."/>
            <person name="Tsamla T."/>
            <person name="Vassiliev H."/>
            <person name="Vo A."/>
            <person name="Wangchuk T."/>
            <person name="Wangdi T."/>
            <person name="Weiand M."/>
            <person name="Wilkinson J."/>
            <person name="Wilson A."/>
            <person name="Yadav S."/>
            <person name="Young G."/>
            <person name="Yu Q."/>
            <person name="Zembek L."/>
            <person name="Zhong D."/>
            <person name="Zimmer A."/>
            <person name="Zwirko Z."/>
            <person name="Jaffe D.B."/>
            <person name="Alvarez P."/>
            <person name="Brockman W."/>
            <person name="Butler J."/>
            <person name="Chin C."/>
            <person name="Gnerre S."/>
            <person name="Grabherr M."/>
            <person name="Kleber M."/>
            <person name="Mauceli E."/>
            <person name="MacCallum I."/>
        </authorList>
    </citation>
    <scope>NUCLEOTIDE SEQUENCE [LARGE SCALE GENOMIC DNA]</scope>
    <source>
        <strain evidence="8">Tucson 15010-1051.87</strain>
    </source>
</reference>
<evidence type="ECO:0000313" key="7">
    <source>
        <dbReference type="EMBL" id="EDW65211.2"/>
    </source>
</evidence>
<keyword evidence="3" id="KW-0999">Mitochondrion inner membrane</keyword>
<keyword evidence="6" id="KW-0472">Membrane</keyword>
<dbReference type="PANTHER" id="PTHR31107">
    <property type="entry name" value="APOPTOGENIC PROTEIN 1, MITOCHONDRIAL"/>
    <property type="match status" value="1"/>
</dbReference>
<protein>
    <recommendedName>
        <fullName evidence="9">APOPT family protein CG14806, mitochondrial</fullName>
    </recommendedName>
</protein>
<evidence type="ECO:0000256" key="4">
    <source>
        <dbReference type="ARBA" id="ARBA00022946"/>
    </source>
</evidence>
<evidence type="ECO:0000256" key="1">
    <source>
        <dbReference type="ARBA" id="ARBA00004443"/>
    </source>
</evidence>
<evidence type="ECO:0000256" key="2">
    <source>
        <dbReference type="ARBA" id="ARBA00005453"/>
    </source>
</evidence>
<evidence type="ECO:0008006" key="9">
    <source>
        <dbReference type="Google" id="ProtNLM"/>
    </source>
</evidence>
<dbReference type="InterPro" id="IPR018796">
    <property type="entry name" value="COA8"/>
</dbReference>
<keyword evidence="5" id="KW-0496">Mitochondrion</keyword>
<keyword evidence="8" id="KW-1185">Reference proteome</keyword>